<dbReference type="PATRIC" id="fig|1121022.4.peg.1769"/>
<feature type="transmembrane region" description="Helical" evidence="1">
    <location>
        <begin position="31"/>
        <end position="50"/>
    </location>
</feature>
<proteinExistence type="predicted"/>
<evidence type="ECO:0000256" key="1">
    <source>
        <dbReference type="SAM" id="Phobius"/>
    </source>
</evidence>
<name>V4RLU5_9CAUL</name>
<dbReference type="AlphaFoldDB" id="V4RLU5"/>
<comment type="caution">
    <text evidence="2">The sequence shown here is derived from an EMBL/GenBank/DDBJ whole genome shotgun (WGS) entry which is preliminary data.</text>
</comment>
<reference evidence="2 3" key="1">
    <citation type="journal article" date="2014" name="Nature">
        <title>Sequential evolution of bacterial morphology by co-option of a developmental regulator.</title>
        <authorList>
            <person name="Jiang C."/>
            <person name="Brown P.J."/>
            <person name="Ducret A."/>
            <person name="Brun Y.V."/>
        </authorList>
    </citation>
    <scope>NUCLEOTIDE SEQUENCE [LARGE SCALE GENOMIC DNA]</scope>
    <source>
        <strain evidence="2 3">DSM 16100</strain>
    </source>
</reference>
<sequence length="53" mass="5903">MSNAFPPSDNEEKLSVKLSPLGFHWHADGKYAINAAIVLACLLFIGFVIWRLT</sequence>
<gene>
    <name evidence="2" type="ORF">ABENE_08785</name>
</gene>
<keyword evidence="1" id="KW-0812">Transmembrane</keyword>
<organism evidence="2 3">
    <name type="scientific">Asticcacaulis benevestitus DSM 16100 = ATCC BAA-896</name>
    <dbReference type="NCBI Taxonomy" id="1121022"/>
    <lineage>
        <taxon>Bacteria</taxon>
        <taxon>Pseudomonadati</taxon>
        <taxon>Pseudomonadota</taxon>
        <taxon>Alphaproteobacteria</taxon>
        <taxon>Caulobacterales</taxon>
        <taxon>Caulobacteraceae</taxon>
        <taxon>Asticcacaulis</taxon>
    </lineage>
</organism>
<evidence type="ECO:0000313" key="2">
    <source>
        <dbReference type="EMBL" id="ESQ92248.1"/>
    </source>
</evidence>
<evidence type="ECO:0000313" key="3">
    <source>
        <dbReference type="Proteomes" id="UP000017837"/>
    </source>
</evidence>
<protein>
    <submittedName>
        <fullName evidence="2">Uncharacterized protein</fullName>
    </submittedName>
</protein>
<dbReference type="EMBL" id="AWGB01000014">
    <property type="protein sequence ID" value="ESQ92248.1"/>
    <property type="molecule type" value="Genomic_DNA"/>
</dbReference>
<keyword evidence="1" id="KW-1133">Transmembrane helix</keyword>
<keyword evidence="1" id="KW-0472">Membrane</keyword>
<dbReference type="RefSeq" id="WP_018082130.1">
    <property type="nucleotide sequence ID" value="NZ_AQWM01000010.1"/>
</dbReference>
<dbReference type="Proteomes" id="UP000017837">
    <property type="component" value="Unassembled WGS sequence"/>
</dbReference>
<keyword evidence="3" id="KW-1185">Reference proteome</keyword>
<accession>V4RLU5</accession>